<dbReference type="RefSeq" id="YP_010771604.1">
    <property type="nucleotide sequence ID" value="NC_074605.1"/>
</dbReference>
<dbReference type="GeneID" id="80401311"/>
<gene>
    <name evidence="2" type="primary">Gephyllon.4_16_1</name>
</gene>
<accession>A0A8S5L1U8</accession>
<feature type="region of interest" description="Disordered" evidence="1">
    <location>
        <begin position="1"/>
        <end position="26"/>
    </location>
</feature>
<keyword evidence="3" id="KW-1185">Reference proteome</keyword>
<evidence type="ECO:0000313" key="3">
    <source>
        <dbReference type="Proteomes" id="UP000681297"/>
    </source>
</evidence>
<evidence type="ECO:0000313" key="2">
    <source>
        <dbReference type="EMBL" id="DAD51399.1"/>
    </source>
</evidence>
<proteinExistence type="predicted"/>
<dbReference type="Proteomes" id="UP000681297">
    <property type="component" value="Segment"/>
</dbReference>
<evidence type="ECO:0000256" key="1">
    <source>
        <dbReference type="SAM" id="MobiDB-lite"/>
    </source>
</evidence>
<dbReference type="EMBL" id="BK013808">
    <property type="protein sequence ID" value="DAD51399.1"/>
    <property type="molecule type" value="Genomic_RNA"/>
</dbReference>
<reference evidence="2" key="1">
    <citation type="submission" date="2020-09" db="EMBL/GenBank/DDBJ databases">
        <title>Leviviricetes taxonomy.</title>
        <authorList>
            <person name="Stockdale S.R."/>
            <person name="Callanan J."/>
            <person name="Adriaenssens E.M."/>
            <person name="Kuhn J.H."/>
            <person name="Rumnieks J."/>
            <person name="Shkoporov A."/>
            <person name="Draper L.A."/>
            <person name="Ross P."/>
            <person name="Hill C."/>
        </authorList>
    </citation>
    <scope>NUCLEOTIDE SEQUENCE</scope>
</reference>
<organism evidence="2 3">
    <name type="scientific">ssRNA phage Gephyllon.4_16</name>
    <dbReference type="NCBI Taxonomy" id="2786174"/>
    <lineage>
        <taxon>Viruses</taxon>
        <taxon>Riboviria</taxon>
        <taxon>Orthornavirae</taxon>
        <taxon>Lenarviricota</taxon>
        <taxon>Leviviricetes</taxon>
        <taxon>Timlovirales</taxon>
        <taxon>Steitzviridae</taxon>
        <taxon>Hodnevirus</taxon>
        <taxon>Hodnevirus edaphenecus</taxon>
        <taxon>Gredihovirus edaphenecus</taxon>
    </lineage>
</organism>
<dbReference type="KEGG" id="vg:80401311"/>
<name>A0A8S5L1U8_9VIRU</name>
<sequence>MGDEIGGINLHGPEGAGAMGRTRRRSIPFQGPNTVSYEEYRGSPGQVVPNAIRRFSDNNNVWKGLIGTQVTTSENHPGWNSRDEGSTGDIGGNFTSTKSWVEYPRNSEPQTINSGWYPYLGIQRRDRWYGPIYASTQPPPASARSSESELAALGTTAIARCAPTNSLVSLSTALTELYHEGIPALLGSPIWERRARNLKDVYNTAGDEYLKVQFGWKPLISDITGVASVISRSNRLLRQLERDSGKVVRRRYTFPPIRTITETKQDAFPSKLGGHDAPAMWVPNPKMGKQVHIHETSINRWFSGAFTYYLPEVRSSILKHALEADRLLGLSLDPEVLWNVTPWSWAVDWFSNVGDVIHNVNSFAKYGLVLKYAYIMEHSIVSDTYDYFGPQVFANPVMPEVFKVVTETKIRRQATPFGFGLTMGGLTTAQKAIVAALGLSRA</sequence>
<protein>
    <submittedName>
        <fullName evidence="2">Maturation protein</fullName>
    </submittedName>
</protein>